<dbReference type="RefSeq" id="WP_115502889.1">
    <property type="nucleotide sequence ID" value="NZ_CABMMK010000004.1"/>
</dbReference>
<evidence type="ECO:0000313" key="9">
    <source>
        <dbReference type="Proteomes" id="UP000284772"/>
    </source>
</evidence>
<feature type="signal peptide" evidence="5">
    <location>
        <begin position="1"/>
        <end position="22"/>
    </location>
</feature>
<keyword evidence="4" id="KW-0676">Redox-active center</keyword>
<reference evidence="9 10" key="1">
    <citation type="submission" date="2018-08" db="EMBL/GenBank/DDBJ databases">
        <title>A genome reference for cultivated species of the human gut microbiota.</title>
        <authorList>
            <person name="Zou Y."/>
            <person name="Xue W."/>
            <person name="Luo G."/>
        </authorList>
    </citation>
    <scope>NUCLEOTIDE SEQUENCE [LARGE SCALE GENOMIC DNA]</scope>
    <source>
        <strain evidence="7 9">AF19-10AC</strain>
        <strain evidence="8 10">AF31-23</strain>
    </source>
</reference>
<dbReference type="GO" id="GO:0016491">
    <property type="term" value="F:oxidoreductase activity"/>
    <property type="evidence" value="ECO:0007669"/>
    <property type="project" value="InterPro"/>
</dbReference>
<comment type="caution">
    <text evidence="8">The sequence shown here is derived from an EMBL/GenBank/DDBJ whole genome shotgun (WGS) entry which is preliminary data.</text>
</comment>
<dbReference type="PROSITE" id="PS51352">
    <property type="entry name" value="THIOREDOXIN_2"/>
    <property type="match status" value="1"/>
</dbReference>
<evidence type="ECO:0000313" key="8">
    <source>
        <dbReference type="EMBL" id="RHN02034.1"/>
    </source>
</evidence>
<evidence type="ECO:0000256" key="5">
    <source>
        <dbReference type="SAM" id="SignalP"/>
    </source>
</evidence>
<comment type="subcellular location">
    <subcellularLocation>
        <location evidence="1">Cell envelope</location>
    </subcellularLocation>
</comment>
<accession>A0A3E4KXW3</accession>
<keyword evidence="3" id="KW-1015">Disulfide bond</keyword>
<dbReference type="InterPro" id="IPR000866">
    <property type="entry name" value="AhpC/TSA"/>
</dbReference>
<dbReference type="InterPro" id="IPR050553">
    <property type="entry name" value="Thioredoxin_ResA/DsbE_sf"/>
</dbReference>
<dbReference type="Proteomes" id="UP000286003">
    <property type="component" value="Unassembled WGS sequence"/>
</dbReference>
<evidence type="ECO:0000313" key="10">
    <source>
        <dbReference type="Proteomes" id="UP000286003"/>
    </source>
</evidence>
<dbReference type="GO" id="GO:0030313">
    <property type="term" value="C:cell envelope"/>
    <property type="evidence" value="ECO:0007669"/>
    <property type="project" value="UniProtKB-SubCell"/>
</dbReference>
<dbReference type="EMBL" id="QRWT01000013">
    <property type="protein sequence ID" value="RGT50881.1"/>
    <property type="molecule type" value="Genomic_DNA"/>
</dbReference>
<dbReference type="PROSITE" id="PS00194">
    <property type="entry name" value="THIOREDOXIN_1"/>
    <property type="match status" value="1"/>
</dbReference>
<dbReference type="InterPro" id="IPR036249">
    <property type="entry name" value="Thioredoxin-like_sf"/>
</dbReference>
<dbReference type="PANTHER" id="PTHR42852:SF6">
    <property type="entry name" value="THIOL:DISULFIDE INTERCHANGE PROTEIN DSBE"/>
    <property type="match status" value="1"/>
</dbReference>
<organism evidence="8 10">
    <name type="scientific">Bacteroides intestinalis</name>
    <dbReference type="NCBI Taxonomy" id="329854"/>
    <lineage>
        <taxon>Bacteria</taxon>
        <taxon>Pseudomonadati</taxon>
        <taxon>Bacteroidota</taxon>
        <taxon>Bacteroidia</taxon>
        <taxon>Bacteroidales</taxon>
        <taxon>Bacteroidaceae</taxon>
        <taxon>Bacteroides</taxon>
    </lineage>
</organism>
<dbReference type="EMBL" id="QRQM01000041">
    <property type="protein sequence ID" value="RHN02034.1"/>
    <property type="molecule type" value="Genomic_DNA"/>
</dbReference>
<dbReference type="Pfam" id="PF00578">
    <property type="entry name" value="AhpC-TSA"/>
    <property type="match status" value="1"/>
</dbReference>
<dbReference type="InterPro" id="IPR017937">
    <property type="entry name" value="Thioredoxin_CS"/>
</dbReference>
<dbReference type="CDD" id="cd02966">
    <property type="entry name" value="TlpA_like_family"/>
    <property type="match status" value="1"/>
</dbReference>
<evidence type="ECO:0000256" key="1">
    <source>
        <dbReference type="ARBA" id="ARBA00004196"/>
    </source>
</evidence>
<evidence type="ECO:0000313" key="7">
    <source>
        <dbReference type="EMBL" id="RGT50881.1"/>
    </source>
</evidence>
<protein>
    <submittedName>
        <fullName evidence="8">TlpA family protein disulfide reductase</fullName>
    </submittedName>
</protein>
<dbReference type="SUPFAM" id="SSF52833">
    <property type="entry name" value="Thioredoxin-like"/>
    <property type="match status" value="1"/>
</dbReference>
<dbReference type="Gene3D" id="3.40.30.10">
    <property type="entry name" value="Glutaredoxin"/>
    <property type="match status" value="1"/>
</dbReference>
<evidence type="ECO:0000256" key="4">
    <source>
        <dbReference type="ARBA" id="ARBA00023284"/>
    </source>
</evidence>
<feature type="domain" description="Thioredoxin" evidence="6">
    <location>
        <begin position="403"/>
        <end position="545"/>
    </location>
</feature>
<keyword evidence="2" id="KW-0201">Cytochrome c-type biogenesis</keyword>
<dbReference type="GO" id="GO:0017004">
    <property type="term" value="P:cytochrome complex assembly"/>
    <property type="evidence" value="ECO:0007669"/>
    <property type="project" value="UniProtKB-KW"/>
</dbReference>
<sequence length="545" mass="62498">MNTQLKTIFVFLFLVCTLRGTAQNFSIDYPSYQNRNSDALEISRIVRNDTATILYMDAYSRPDYWLRLASGLSLHGNQTGKNYPIIRSQGFELNKEVYMPASGNITFILQFAPLAPQEETIDFIEGTNKGDFQIKDISLNKQEKKGKIHCHISGKIIDSPQSSRLVLMKAHKNPSSSPWLSIPIRNGEFQYDFYADHEEVYEVFIWNDMLTGSWLPSLFFAENGPVSFTLYPASTRKPGLVSTSNPLTCELQQLESERKAKFNFDSLYAQMNKLYEENRFESEALQTLWKRIEQVKDNNEERNNIYRERDRLEESGEAYTEEGKALLVKIKQLNEEMNQWTIKHIKQNPSLPGLYVLTSKTEMARKGEDVTPFLNAYQETFASLYPEHPYSQQMQMLIKNGQPEIGKPYVDFSAPDLDGNKVQISKYIQGKVALIDLWASWCGPCRINSKQVIPIYEKYKNKGFTVIGVAREQGSDARMKEAIKKDGYPWLNLIELNDTNQIWTKYRIPNAAGGTFLVNAEGIILAINPTVEEIESILQKELLTP</sequence>
<evidence type="ECO:0000256" key="2">
    <source>
        <dbReference type="ARBA" id="ARBA00022748"/>
    </source>
</evidence>
<gene>
    <name evidence="7" type="ORF">DWX27_13010</name>
    <name evidence="8" type="ORF">DWZ32_22265</name>
</gene>
<name>A0A3E4KXW3_9BACE</name>
<dbReference type="AlphaFoldDB" id="A0A3E4KXW3"/>
<dbReference type="GO" id="GO:0016209">
    <property type="term" value="F:antioxidant activity"/>
    <property type="evidence" value="ECO:0007669"/>
    <property type="project" value="InterPro"/>
</dbReference>
<dbReference type="PANTHER" id="PTHR42852">
    <property type="entry name" value="THIOL:DISULFIDE INTERCHANGE PROTEIN DSBE"/>
    <property type="match status" value="1"/>
</dbReference>
<keyword evidence="5" id="KW-0732">Signal</keyword>
<evidence type="ECO:0000259" key="6">
    <source>
        <dbReference type="PROSITE" id="PS51352"/>
    </source>
</evidence>
<dbReference type="InterPro" id="IPR013766">
    <property type="entry name" value="Thioredoxin_domain"/>
</dbReference>
<proteinExistence type="predicted"/>
<dbReference type="Proteomes" id="UP000284772">
    <property type="component" value="Unassembled WGS sequence"/>
</dbReference>
<evidence type="ECO:0000256" key="3">
    <source>
        <dbReference type="ARBA" id="ARBA00023157"/>
    </source>
</evidence>
<feature type="chain" id="PRO_5043182392" evidence="5">
    <location>
        <begin position="23"/>
        <end position="545"/>
    </location>
</feature>